<protein>
    <submittedName>
        <fullName evidence="9">LisH domain-containing protein</fullName>
    </submittedName>
</protein>
<feature type="region of interest" description="Disordered" evidence="4">
    <location>
        <begin position="40"/>
        <end position="98"/>
    </location>
</feature>
<evidence type="ECO:0000313" key="9">
    <source>
        <dbReference type="WBParaSite" id="DME_0000870301-mRNA-1"/>
    </source>
</evidence>
<dbReference type="PANTHER" id="PTHR22838">
    <property type="entry name" value="WD REPEAT PROTEIN 26-RELATED"/>
    <property type="match status" value="1"/>
</dbReference>
<keyword evidence="5" id="KW-0472">Membrane</keyword>
<evidence type="ECO:0000256" key="5">
    <source>
        <dbReference type="SAM" id="Phobius"/>
    </source>
</evidence>
<dbReference type="PANTHER" id="PTHR22838:SF0">
    <property type="entry name" value="WD REPEAT-CONTAINING PROTEIN 26"/>
    <property type="match status" value="1"/>
</dbReference>
<dbReference type="InterPro" id="IPR036322">
    <property type="entry name" value="WD40_repeat_dom_sf"/>
</dbReference>
<keyword evidence="5" id="KW-0812">Transmembrane</keyword>
<sequence>MRRFFDILHSVVKSFGSRTELRLTTSSKAGIVESSIADRCCDPREAGGPPAKKSRPMEAATSPGSSRSVGQRISESSMRETQKLSPIGNVSVNSPNSEQSVRNRLTAIQKNTIRVIAQYLMKNGLQKSAALLVSESGCRAENGLASCFRNYILKGDWTRALKILDKITESIRSVNNDGFKEVRVRLLIEKYVDLIADGKTIDALQLLATNFPSDEVYSNLRNDLAKFLFYNPQTDDIYKKTGAHRSEEEREKLLVELQPSFPTDFMLPPNRLEQLISQAWQKQCDSCPLHQNPGLEEDPDFVLKDHNCDWNRFPIFSPQEIDFHTSEVTCLSFSPCGKYLATGARSGPVALWNVLSNHEIGTFKSLGEEHDCNYVVWSHDSSLLVVAPSTSAASKIDVYDVQKGEALCSVDCPNYETVIVKFCPNSKYSIVYADQLSHFMKANWEMIAYIIIVTSMLIWAACVFKNPLDDITPSRFRIRSYLFEPPHDETLFVVPATIITFTIDSTERKLLISTRDHGLYLYDLCTRVQLIRYNGAYQNNCCIQACFAGNGLPFIATGTYDRQIVIWNEITGKIVARLSGHRGTVNAVSWHPNRPQIVSVSDDKSIKVWSDLHRSAVPPR</sequence>
<gene>
    <name evidence="6" type="ORF">DME_LOCUS2618</name>
</gene>
<dbReference type="GO" id="GO:0043161">
    <property type="term" value="P:proteasome-mediated ubiquitin-dependent protein catabolic process"/>
    <property type="evidence" value="ECO:0007669"/>
    <property type="project" value="TreeGrafter"/>
</dbReference>
<proteinExistence type="predicted"/>
<dbReference type="PROSITE" id="PS50896">
    <property type="entry name" value="LISH"/>
    <property type="match status" value="1"/>
</dbReference>
<keyword evidence="8" id="KW-1185">Reference proteome</keyword>
<dbReference type="AlphaFoldDB" id="A0A0N4ULM4"/>
<dbReference type="STRING" id="318479.A0A0N4ULM4"/>
<dbReference type="InterPro" id="IPR001680">
    <property type="entry name" value="WD40_rpt"/>
</dbReference>
<evidence type="ECO:0000313" key="6">
    <source>
        <dbReference type="EMBL" id="VDN52645.1"/>
    </source>
</evidence>
<dbReference type="OrthoDB" id="972532at2759"/>
<dbReference type="InterPro" id="IPR006594">
    <property type="entry name" value="LisH"/>
</dbReference>
<accession>A0A0N4ULM4</accession>
<evidence type="ECO:0000256" key="4">
    <source>
        <dbReference type="SAM" id="MobiDB-lite"/>
    </source>
</evidence>
<feature type="repeat" description="WD" evidence="3">
    <location>
        <begin position="578"/>
        <end position="610"/>
    </location>
</feature>
<evidence type="ECO:0000313" key="8">
    <source>
        <dbReference type="Proteomes" id="UP000274756"/>
    </source>
</evidence>
<evidence type="ECO:0000313" key="7">
    <source>
        <dbReference type="Proteomes" id="UP000038040"/>
    </source>
</evidence>
<keyword evidence="5" id="KW-1133">Transmembrane helix</keyword>
<reference evidence="9" key="1">
    <citation type="submission" date="2017-02" db="UniProtKB">
        <authorList>
            <consortium name="WormBaseParasite"/>
        </authorList>
    </citation>
    <scope>IDENTIFICATION</scope>
</reference>
<dbReference type="InterPro" id="IPR051350">
    <property type="entry name" value="WD_repeat-ST_regulator"/>
</dbReference>
<evidence type="ECO:0000256" key="2">
    <source>
        <dbReference type="ARBA" id="ARBA00022737"/>
    </source>
</evidence>
<organism evidence="7 9">
    <name type="scientific">Dracunculus medinensis</name>
    <name type="common">Guinea worm</name>
    <dbReference type="NCBI Taxonomy" id="318479"/>
    <lineage>
        <taxon>Eukaryota</taxon>
        <taxon>Metazoa</taxon>
        <taxon>Ecdysozoa</taxon>
        <taxon>Nematoda</taxon>
        <taxon>Chromadorea</taxon>
        <taxon>Rhabditida</taxon>
        <taxon>Spirurina</taxon>
        <taxon>Dracunculoidea</taxon>
        <taxon>Dracunculidae</taxon>
        <taxon>Dracunculus</taxon>
    </lineage>
</organism>
<dbReference type="Proteomes" id="UP000274756">
    <property type="component" value="Unassembled WGS sequence"/>
</dbReference>
<dbReference type="InterPro" id="IPR015943">
    <property type="entry name" value="WD40/YVTN_repeat-like_dom_sf"/>
</dbReference>
<feature type="repeat" description="WD" evidence="3">
    <location>
        <begin position="321"/>
        <end position="362"/>
    </location>
</feature>
<feature type="transmembrane region" description="Helical" evidence="5">
    <location>
        <begin position="446"/>
        <end position="464"/>
    </location>
</feature>
<dbReference type="GO" id="GO:0034657">
    <property type="term" value="C:GID complex"/>
    <property type="evidence" value="ECO:0007669"/>
    <property type="project" value="TreeGrafter"/>
</dbReference>
<evidence type="ECO:0000256" key="1">
    <source>
        <dbReference type="ARBA" id="ARBA00022574"/>
    </source>
</evidence>
<dbReference type="Pfam" id="PF00400">
    <property type="entry name" value="WD40"/>
    <property type="match status" value="2"/>
</dbReference>
<keyword evidence="2" id="KW-0677">Repeat</keyword>
<dbReference type="WBParaSite" id="DME_0000870301-mRNA-1">
    <property type="protein sequence ID" value="DME_0000870301-mRNA-1"/>
    <property type="gene ID" value="DME_0000870301"/>
</dbReference>
<feature type="compositionally biased region" description="Polar residues" evidence="4">
    <location>
        <begin position="62"/>
        <end position="76"/>
    </location>
</feature>
<dbReference type="Proteomes" id="UP000038040">
    <property type="component" value="Unplaced"/>
</dbReference>
<dbReference type="PROSITE" id="PS50082">
    <property type="entry name" value="WD_REPEATS_2"/>
    <property type="match status" value="2"/>
</dbReference>
<dbReference type="EMBL" id="UYYG01000070">
    <property type="protein sequence ID" value="VDN52645.1"/>
    <property type="molecule type" value="Genomic_DNA"/>
</dbReference>
<reference evidence="6 8" key="2">
    <citation type="submission" date="2018-11" db="EMBL/GenBank/DDBJ databases">
        <authorList>
            <consortium name="Pathogen Informatics"/>
        </authorList>
    </citation>
    <scope>NUCLEOTIDE SEQUENCE [LARGE SCALE GENOMIC DNA]</scope>
</reference>
<evidence type="ECO:0000256" key="3">
    <source>
        <dbReference type="PROSITE-ProRule" id="PRU00221"/>
    </source>
</evidence>
<dbReference type="Gene3D" id="2.130.10.10">
    <property type="entry name" value="YVTN repeat-like/Quinoprotein amine dehydrogenase"/>
    <property type="match status" value="2"/>
</dbReference>
<feature type="compositionally biased region" description="Polar residues" evidence="4">
    <location>
        <begin position="88"/>
        <end position="98"/>
    </location>
</feature>
<dbReference type="PROSITE" id="PS50294">
    <property type="entry name" value="WD_REPEATS_REGION"/>
    <property type="match status" value="2"/>
</dbReference>
<dbReference type="SUPFAM" id="SSF50978">
    <property type="entry name" value="WD40 repeat-like"/>
    <property type="match status" value="1"/>
</dbReference>
<name>A0A0N4ULM4_DRAME</name>
<dbReference type="SMART" id="SM00320">
    <property type="entry name" value="WD40"/>
    <property type="match status" value="4"/>
</dbReference>
<keyword evidence="1 3" id="KW-0853">WD repeat</keyword>